<dbReference type="InterPro" id="IPR002852">
    <property type="entry name" value="UPF0251"/>
</dbReference>
<dbReference type="PATRIC" id="fig|1685127.3.peg.847"/>
<protein>
    <submittedName>
        <fullName evidence="2">Uncharacterized protein</fullName>
    </submittedName>
</protein>
<dbReference type="Proteomes" id="UP000037210">
    <property type="component" value="Unassembled WGS sequence"/>
</dbReference>
<dbReference type="PANTHER" id="PTHR37478">
    <property type="match status" value="1"/>
</dbReference>
<evidence type="ECO:0000256" key="1">
    <source>
        <dbReference type="ARBA" id="ARBA00009350"/>
    </source>
</evidence>
<dbReference type="CDD" id="cd06171">
    <property type="entry name" value="Sigma70_r4"/>
    <property type="match status" value="1"/>
</dbReference>
<dbReference type="EMBL" id="LFWZ01000021">
    <property type="protein sequence ID" value="KON30793.1"/>
    <property type="molecule type" value="Genomic_DNA"/>
</dbReference>
<comment type="caution">
    <text evidence="2">The sequence shown here is derived from an EMBL/GenBank/DDBJ whole genome shotgun (WGS) entry which is preliminary data.</text>
</comment>
<evidence type="ECO:0000313" key="2">
    <source>
        <dbReference type="EMBL" id="KON30793.1"/>
    </source>
</evidence>
<reference evidence="2 3" key="1">
    <citation type="submission" date="2015-06" db="EMBL/GenBank/DDBJ databases">
        <title>New insights into the roles of widespread benthic archaea in carbon and nitrogen cycling.</title>
        <authorList>
            <person name="Lazar C.S."/>
            <person name="Baker B.J."/>
            <person name="Seitz K.W."/>
            <person name="Hyde A.S."/>
            <person name="Dick G.J."/>
            <person name="Hinrichs K.-U."/>
            <person name="Teske A.P."/>
        </authorList>
    </citation>
    <scope>NUCLEOTIDE SEQUENCE [LARGE SCALE GENOMIC DNA]</scope>
    <source>
        <strain evidence="2">DG-45</strain>
    </source>
</reference>
<gene>
    <name evidence="2" type="ORF">AC482_02970</name>
</gene>
<accession>A0A0M0BQD4</accession>
<dbReference type="AlphaFoldDB" id="A0A0M0BQD4"/>
<dbReference type="InterPro" id="IPR036388">
    <property type="entry name" value="WH-like_DNA-bd_sf"/>
</dbReference>
<comment type="similarity">
    <text evidence="1">Belongs to the UPF0251 family.</text>
</comment>
<dbReference type="Pfam" id="PF02001">
    <property type="entry name" value="DUF134"/>
    <property type="match status" value="1"/>
</dbReference>
<sequence>MPRRRRRRRGSRGRMPTPVYIGERPVAEAFLPQPAAGGEPPIVLEPEELEALRLVDLEGLSQEEAGGRMGVSRGTVWRLLHQAREKVARALTEGRRLVISTGAESG</sequence>
<dbReference type="Gene3D" id="1.10.10.10">
    <property type="entry name" value="Winged helix-like DNA-binding domain superfamily/Winged helix DNA-binding domain"/>
    <property type="match status" value="1"/>
</dbReference>
<proteinExistence type="inferred from homology"/>
<dbReference type="InterPro" id="IPR013324">
    <property type="entry name" value="RNA_pol_sigma_r3/r4-like"/>
</dbReference>
<name>A0A0M0BQD4_9ARCH</name>
<dbReference type="SUPFAM" id="SSF88659">
    <property type="entry name" value="Sigma3 and sigma4 domains of RNA polymerase sigma factors"/>
    <property type="match status" value="1"/>
</dbReference>
<dbReference type="PANTHER" id="PTHR37478:SF2">
    <property type="entry name" value="UPF0251 PROTEIN TK0562"/>
    <property type="match status" value="1"/>
</dbReference>
<evidence type="ECO:0000313" key="3">
    <source>
        <dbReference type="Proteomes" id="UP000037210"/>
    </source>
</evidence>
<organism evidence="2 3">
    <name type="scientific">miscellaneous Crenarchaeota group-15 archaeon DG-45</name>
    <dbReference type="NCBI Taxonomy" id="1685127"/>
    <lineage>
        <taxon>Archaea</taxon>
        <taxon>Candidatus Bathyarchaeota</taxon>
        <taxon>MCG-15</taxon>
    </lineage>
</organism>